<comment type="similarity">
    <text evidence="1">Belongs to the sigma-70 factor family. ECF subfamily.</text>
</comment>
<dbReference type="PANTHER" id="PTHR43133">
    <property type="entry name" value="RNA POLYMERASE ECF-TYPE SIGMA FACTO"/>
    <property type="match status" value="1"/>
</dbReference>
<evidence type="ECO:0000313" key="9">
    <source>
        <dbReference type="Proteomes" id="UP000669179"/>
    </source>
</evidence>
<keyword evidence="5" id="KW-0804">Transcription</keyword>
<reference evidence="8" key="1">
    <citation type="submission" date="2021-03" db="EMBL/GenBank/DDBJ databases">
        <authorList>
            <person name="Kanchanasin P."/>
            <person name="Saeng-In P."/>
            <person name="Phongsopitanun W."/>
            <person name="Yuki M."/>
            <person name="Kudo T."/>
            <person name="Ohkuma M."/>
            <person name="Tanasupawat S."/>
        </authorList>
    </citation>
    <scope>NUCLEOTIDE SEQUENCE</scope>
    <source>
        <strain evidence="8">GKU 128</strain>
    </source>
</reference>
<dbReference type="InterPro" id="IPR039425">
    <property type="entry name" value="RNA_pol_sigma-70-like"/>
</dbReference>
<dbReference type="InterPro" id="IPR014284">
    <property type="entry name" value="RNA_pol_sigma-70_dom"/>
</dbReference>
<dbReference type="InterPro" id="IPR013324">
    <property type="entry name" value="RNA_pol_sigma_r3/r4-like"/>
</dbReference>
<dbReference type="SUPFAM" id="SSF88659">
    <property type="entry name" value="Sigma3 and sigma4 domains of RNA polymerase sigma factors"/>
    <property type="match status" value="1"/>
</dbReference>
<dbReference type="InterPro" id="IPR013249">
    <property type="entry name" value="RNA_pol_sigma70_r4_t2"/>
</dbReference>
<dbReference type="PANTHER" id="PTHR43133:SF50">
    <property type="entry name" value="ECF RNA POLYMERASE SIGMA FACTOR SIGM"/>
    <property type="match status" value="1"/>
</dbReference>
<gene>
    <name evidence="8" type="ORF">J4573_13195</name>
</gene>
<accession>A0A939PDH1</accession>
<dbReference type="EMBL" id="JAGEOJ010000005">
    <property type="protein sequence ID" value="MBO2448053.1"/>
    <property type="molecule type" value="Genomic_DNA"/>
</dbReference>
<keyword evidence="2" id="KW-0805">Transcription regulation</keyword>
<dbReference type="Proteomes" id="UP000669179">
    <property type="component" value="Unassembled WGS sequence"/>
</dbReference>
<evidence type="ECO:0000256" key="1">
    <source>
        <dbReference type="ARBA" id="ARBA00010641"/>
    </source>
</evidence>
<evidence type="ECO:0000313" key="8">
    <source>
        <dbReference type="EMBL" id="MBO2448053.1"/>
    </source>
</evidence>
<dbReference type="Pfam" id="PF04542">
    <property type="entry name" value="Sigma70_r2"/>
    <property type="match status" value="1"/>
</dbReference>
<feature type="domain" description="RNA polymerase sigma factor 70 region 4 type 2" evidence="7">
    <location>
        <begin position="121"/>
        <end position="174"/>
    </location>
</feature>
<evidence type="ECO:0000256" key="2">
    <source>
        <dbReference type="ARBA" id="ARBA00023015"/>
    </source>
</evidence>
<evidence type="ECO:0000256" key="4">
    <source>
        <dbReference type="ARBA" id="ARBA00023125"/>
    </source>
</evidence>
<name>A0A939PDH1_9ACTN</name>
<evidence type="ECO:0000259" key="6">
    <source>
        <dbReference type="Pfam" id="PF04542"/>
    </source>
</evidence>
<comment type="caution">
    <text evidence="8">The sequence shown here is derived from an EMBL/GenBank/DDBJ whole genome shotgun (WGS) entry which is preliminary data.</text>
</comment>
<evidence type="ECO:0000256" key="3">
    <source>
        <dbReference type="ARBA" id="ARBA00023082"/>
    </source>
</evidence>
<keyword evidence="3" id="KW-0731">Sigma factor</keyword>
<dbReference type="Pfam" id="PF08281">
    <property type="entry name" value="Sigma70_r4_2"/>
    <property type="match status" value="1"/>
</dbReference>
<dbReference type="Gene3D" id="1.10.10.10">
    <property type="entry name" value="Winged helix-like DNA-binding domain superfamily/Winged helix DNA-binding domain"/>
    <property type="match status" value="1"/>
</dbReference>
<dbReference type="AlphaFoldDB" id="A0A939PDH1"/>
<dbReference type="SUPFAM" id="SSF88946">
    <property type="entry name" value="Sigma2 domain of RNA polymerase sigma factors"/>
    <property type="match status" value="1"/>
</dbReference>
<dbReference type="InterPro" id="IPR013325">
    <property type="entry name" value="RNA_pol_sigma_r2"/>
</dbReference>
<dbReference type="CDD" id="cd06171">
    <property type="entry name" value="Sigma70_r4"/>
    <property type="match status" value="1"/>
</dbReference>
<dbReference type="InterPro" id="IPR007627">
    <property type="entry name" value="RNA_pol_sigma70_r2"/>
</dbReference>
<keyword evidence="9" id="KW-1185">Reference proteome</keyword>
<dbReference type="GO" id="GO:0016987">
    <property type="term" value="F:sigma factor activity"/>
    <property type="evidence" value="ECO:0007669"/>
    <property type="project" value="UniProtKB-KW"/>
</dbReference>
<proteinExistence type="inferred from homology"/>
<feature type="domain" description="RNA polymerase sigma-70 region 2" evidence="6">
    <location>
        <begin position="31"/>
        <end position="94"/>
    </location>
</feature>
<sequence>MVSTDPPDECLKSVIVNRGAEPAVVPTMAELFAAHYAGLVRLAGLLGADDPEDLAQEAFARLHRRRGMLKDPHKALPYLRSTVCNLARNRFRHLRIARLNAPPPPDHHMAAEESAIRGESRRELWEALGTLAVRQREALVLRYWLDLSVQEIAAAMGVSTGTVKVHTSRGLDALNRILKERQP</sequence>
<keyword evidence="4" id="KW-0238">DNA-binding</keyword>
<dbReference type="NCBIfam" id="TIGR02937">
    <property type="entry name" value="sigma70-ECF"/>
    <property type="match status" value="1"/>
</dbReference>
<dbReference type="InterPro" id="IPR036388">
    <property type="entry name" value="WH-like_DNA-bd_sf"/>
</dbReference>
<dbReference type="GO" id="GO:0006352">
    <property type="term" value="P:DNA-templated transcription initiation"/>
    <property type="evidence" value="ECO:0007669"/>
    <property type="project" value="InterPro"/>
</dbReference>
<dbReference type="GO" id="GO:0003677">
    <property type="term" value="F:DNA binding"/>
    <property type="evidence" value="ECO:0007669"/>
    <property type="project" value="UniProtKB-KW"/>
</dbReference>
<evidence type="ECO:0000256" key="5">
    <source>
        <dbReference type="ARBA" id="ARBA00023163"/>
    </source>
</evidence>
<evidence type="ECO:0000259" key="7">
    <source>
        <dbReference type="Pfam" id="PF08281"/>
    </source>
</evidence>
<protein>
    <submittedName>
        <fullName evidence="8">SigE family RNA polymerase sigma factor</fullName>
    </submittedName>
</protein>
<dbReference type="Gene3D" id="1.10.1740.10">
    <property type="match status" value="1"/>
</dbReference>
<organism evidence="8 9">
    <name type="scientific">Actinomadura barringtoniae</name>
    <dbReference type="NCBI Taxonomy" id="1427535"/>
    <lineage>
        <taxon>Bacteria</taxon>
        <taxon>Bacillati</taxon>
        <taxon>Actinomycetota</taxon>
        <taxon>Actinomycetes</taxon>
        <taxon>Streptosporangiales</taxon>
        <taxon>Thermomonosporaceae</taxon>
        <taxon>Actinomadura</taxon>
    </lineage>
</organism>